<dbReference type="Pfam" id="PF02826">
    <property type="entry name" value="2-Hacid_dh_C"/>
    <property type="match status" value="1"/>
</dbReference>
<dbReference type="CDD" id="cd05300">
    <property type="entry name" value="2-Hacid_dh_1"/>
    <property type="match status" value="1"/>
</dbReference>
<evidence type="ECO:0000313" key="4">
    <source>
        <dbReference type="EMBL" id="SEL14214.1"/>
    </source>
</evidence>
<dbReference type="Proteomes" id="UP000183894">
    <property type="component" value="Unassembled WGS sequence"/>
</dbReference>
<dbReference type="FunFam" id="3.40.50.720:FF:000363">
    <property type="entry name" value="D-isomer specific 2-hydroxyacid dehydrogenase"/>
    <property type="match status" value="1"/>
</dbReference>
<dbReference type="GO" id="GO:0016491">
    <property type="term" value="F:oxidoreductase activity"/>
    <property type="evidence" value="ECO:0007669"/>
    <property type="project" value="UniProtKB-KW"/>
</dbReference>
<name>A0A1H7MSL6_HALLR</name>
<reference evidence="4 5" key="1">
    <citation type="submission" date="2016-10" db="EMBL/GenBank/DDBJ databases">
        <authorList>
            <person name="de Groot N.N."/>
        </authorList>
    </citation>
    <scope>NUCLEOTIDE SEQUENCE [LARGE SCALE GENOMIC DNA]</scope>
    <source>
        <strain evidence="4 5">CDM_5</strain>
    </source>
</reference>
<evidence type="ECO:0000256" key="1">
    <source>
        <dbReference type="ARBA" id="ARBA00023002"/>
    </source>
</evidence>
<dbReference type="PANTHER" id="PTHR43333:SF1">
    <property type="entry name" value="D-ISOMER SPECIFIC 2-HYDROXYACID DEHYDROGENASE NAD-BINDING DOMAIN-CONTAINING PROTEIN"/>
    <property type="match status" value="1"/>
</dbReference>
<dbReference type="EMBL" id="FOAD01000003">
    <property type="protein sequence ID" value="SEL14214.1"/>
    <property type="molecule type" value="Genomic_DNA"/>
</dbReference>
<evidence type="ECO:0000313" key="5">
    <source>
        <dbReference type="Proteomes" id="UP000183894"/>
    </source>
</evidence>
<dbReference type="PANTHER" id="PTHR43333">
    <property type="entry name" value="2-HACID_DH_C DOMAIN-CONTAINING PROTEIN"/>
    <property type="match status" value="1"/>
</dbReference>
<evidence type="ECO:0000256" key="2">
    <source>
        <dbReference type="ARBA" id="ARBA00023027"/>
    </source>
</evidence>
<protein>
    <submittedName>
        <fullName evidence="4">D-2-hydroxyacid dehydrogenase (NADP+)</fullName>
    </submittedName>
</protein>
<gene>
    <name evidence="4" type="ORF">SAMN04488691_10377</name>
</gene>
<dbReference type="PROSITE" id="PS00671">
    <property type="entry name" value="D_2_HYDROXYACID_DH_3"/>
    <property type="match status" value="1"/>
</dbReference>
<feature type="domain" description="D-isomer specific 2-hydroxyacid dehydrogenase NAD-binding" evidence="3">
    <location>
        <begin position="101"/>
        <end position="276"/>
    </location>
</feature>
<keyword evidence="1" id="KW-0560">Oxidoreductase</keyword>
<dbReference type="NCBIfam" id="NF041369">
    <property type="entry name" value="Dhydh_Halo"/>
    <property type="match status" value="1"/>
</dbReference>
<sequence>MHIERIALDESVRKAMPPQLLVDALSDLDPVVELVEDGEQFGPGDAVVSFGHRDAFFDADWVHCIRAGYDEFPVGVYDEAGTFLTNSTGIHGTTVGETVVGYLLTLARRLHTYRDAQHEHRWRRPSYEESFTLSGERICVVGLGTLGRGVADRAAALGMDVVGVRRSGESVPNVSTVYTPDRLHEAIEGARFVVLAVPLTRETTGMIAAPEFETMRDDAYLVNVARGPVVETDALVSALEDGAIAGAALDAFDEEPLPEDSPLWDFDEMLITPHVSAATGAYHEDIAALVRENVAHIEAGETLKNRVI</sequence>
<evidence type="ECO:0000259" key="3">
    <source>
        <dbReference type="Pfam" id="PF02826"/>
    </source>
</evidence>
<accession>A0A1H7MSL6</accession>
<organism evidence="4 5">
    <name type="scientific">Haloferax larsenii</name>
    <dbReference type="NCBI Taxonomy" id="302484"/>
    <lineage>
        <taxon>Archaea</taxon>
        <taxon>Methanobacteriati</taxon>
        <taxon>Methanobacteriota</taxon>
        <taxon>Stenosarchaea group</taxon>
        <taxon>Halobacteria</taxon>
        <taxon>Halobacteriales</taxon>
        <taxon>Haloferacaceae</taxon>
        <taxon>Haloferax</taxon>
    </lineage>
</organism>
<proteinExistence type="predicted"/>
<dbReference type="InterPro" id="IPR029753">
    <property type="entry name" value="D-isomer_DH_CS"/>
</dbReference>
<dbReference type="InterPro" id="IPR054891">
    <property type="entry name" value="Dhydh_Halo"/>
</dbReference>
<dbReference type="GO" id="GO:0051287">
    <property type="term" value="F:NAD binding"/>
    <property type="evidence" value="ECO:0007669"/>
    <property type="project" value="InterPro"/>
</dbReference>
<dbReference type="InterPro" id="IPR006140">
    <property type="entry name" value="D-isomer_DH_NAD-bd"/>
</dbReference>
<dbReference type="Gene3D" id="3.40.50.720">
    <property type="entry name" value="NAD(P)-binding Rossmann-like Domain"/>
    <property type="match status" value="2"/>
</dbReference>
<dbReference type="InterPro" id="IPR036291">
    <property type="entry name" value="NAD(P)-bd_dom_sf"/>
</dbReference>
<dbReference type="AlphaFoldDB" id="A0A1H7MSL6"/>
<dbReference type="OrthoDB" id="162251at2157"/>
<dbReference type="RefSeq" id="WP_074793489.1">
    <property type="nucleotide sequence ID" value="NZ_FOAD01000003.1"/>
</dbReference>
<dbReference type="SUPFAM" id="SSF51735">
    <property type="entry name" value="NAD(P)-binding Rossmann-fold domains"/>
    <property type="match status" value="1"/>
</dbReference>
<keyword evidence="2" id="KW-0520">NAD</keyword>